<proteinExistence type="predicted"/>
<dbReference type="STRING" id="1891671.SAMN06295885_2284"/>
<keyword evidence="5" id="KW-1185">Reference proteome</keyword>
<dbReference type="OrthoDB" id="157302at2"/>
<evidence type="ECO:0000259" key="3">
    <source>
        <dbReference type="Pfam" id="PF01243"/>
    </source>
</evidence>
<feature type="region of interest" description="Disordered" evidence="2">
    <location>
        <begin position="1"/>
        <end position="20"/>
    </location>
</feature>
<gene>
    <name evidence="4" type="ORF">SAMN06295885_2284</name>
</gene>
<protein>
    <submittedName>
        <fullName evidence="4">Pyridoxamine 5'-phosphate oxidase</fullName>
    </submittedName>
</protein>
<dbReference type="Pfam" id="PF01243">
    <property type="entry name" value="PNPOx_N"/>
    <property type="match status" value="1"/>
</dbReference>
<organism evidence="4 5">
    <name type="scientific">Rathayibacter oskolensis</name>
    <dbReference type="NCBI Taxonomy" id="1891671"/>
    <lineage>
        <taxon>Bacteria</taxon>
        <taxon>Bacillati</taxon>
        <taxon>Actinomycetota</taxon>
        <taxon>Actinomycetes</taxon>
        <taxon>Micrococcales</taxon>
        <taxon>Microbacteriaceae</taxon>
        <taxon>Rathayibacter</taxon>
    </lineage>
</organism>
<feature type="domain" description="Pyridoxamine 5'-phosphate oxidase N-terminal" evidence="3">
    <location>
        <begin position="29"/>
        <end position="137"/>
    </location>
</feature>
<dbReference type="PANTHER" id="PTHR35176:SF6">
    <property type="entry name" value="HEME OXYGENASE HI_0854-RELATED"/>
    <property type="match status" value="1"/>
</dbReference>
<dbReference type="GO" id="GO:0005829">
    <property type="term" value="C:cytosol"/>
    <property type="evidence" value="ECO:0007669"/>
    <property type="project" value="TreeGrafter"/>
</dbReference>
<dbReference type="PANTHER" id="PTHR35176">
    <property type="entry name" value="HEME OXYGENASE HI_0854-RELATED"/>
    <property type="match status" value="1"/>
</dbReference>
<dbReference type="EMBL" id="FXBM01000002">
    <property type="protein sequence ID" value="SMH43998.1"/>
    <property type="molecule type" value="Genomic_DNA"/>
</dbReference>
<keyword evidence="1" id="KW-0560">Oxidoreductase</keyword>
<dbReference type="Proteomes" id="UP000193711">
    <property type="component" value="Unassembled WGS sequence"/>
</dbReference>
<sequence>MTAGKPDITAEQPDTHELPDRETRLAVEEHGWFASIRPNGSPHLVPVWFLHHAEHLWITTSERSRKARNLVGEPRVSLAIDGTTPHSLVAEGTAVLAPFDPEGEVATMFRSKYTNFDREVGALGGPLALIDMTVTRWLLDGSRQ</sequence>
<dbReference type="GO" id="GO:0070967">
    <property type="term" value="F:coenzyme F420 binding"/>
    <property type="evidence" value="ECO:0007669"/>
    <property type="project" value="TreeGrafter"/>
</dbReference>
<evidence type="ECO:0000313" key="5">
    <source>
        <dbReference type="Proteomes" id="UP000193711"/>
    </source>
</evidence>
<evidence type="ECO:0000313" key="4">
    <source>
        <dbReference type="EMBL" id="SMH43998.1"/>
    </source>
</evidence>
<dbReference type="InterPro" id="IPR011576">
    <property type="entry name" value="Pyridox_Oxase_N"/>
</dbReference>
<dbReference type="InterPro" id="IPR052019">
    <property type="entry name" value="F420H2_bilvrd_red/Heme_oxyg"/>
</dbReference>
<evidence type="ECO:0000256" key="1">
    <source>
        <dbReference type="ARBA" id="ARBA00023002"/>
    </source>
</evidence>
<dbReference type="Gene3D" id="2.30.110.10">
    <property type="entry name" value="Electron Transport, Fmn-binding Protein, Chain A"/>
    <property type="match status" value="1"/>
</dbReference>
<dbReference type="RefSeq" id="WP_085476717.1">
    <property type="nucleotide sequence ID" value="NZ_FXBM01000002.1"/>
</dbReference>
<evidence type="ECO:0000256" key="2">
    <source>
        <dbReference type="SAM" id="MobiDB-lite"/>
    </source>
</evidence>
<accession>A0A1X7P080</accession>
<name>A0A1X7P080_9MICO</name>
<dbReference type="AlphaFoldDB" id="A0A1X7P080"/>
<reference evidence="5" key="1">
    <citation type="submission" date="2017-04" db="EMBL/GenBank/DDBJ databases">
        <authorList>
            <person name="Varghese N."/>
            <person name="Submissions S."/>
        </authorList>
    </citation>
    <scope>NUCLEOTIDE SEQUENCE [LARGE SCALE GENOMIC DNA]</scope>
    <source>
        <strain evidence="5">VKM Ac-2121</strain>
    </source>
</reference>
<dbReference type="GO" id="GO:0016627">
    <property type="term" value="F:oxidoreductase activity, acting on the CH-CH group of donors"/>
    <property type="evidence" value="ECO:0007669"/>
    <property type="project" value="TreeGrafter"/>
</dbReference>
<dbReference type="SUPFAM" id="SSF50475">
    <property type="entry name" value="FMN-binding split barrel"/>
    <property type="match status" value="1"/>
</dbReference>
<dbReference type="InterPro" id="IPR012349">
    <property type="entry name" value="Split_barrel_FMN-bd"/>
</dbReference>